<dbReference type="EMBL" id="NNAY01000945">
    <property type="protein sequence ID" value="OXU25793.1"/>
    <property type="molecule type" value="Genomic_DNA"/>
</dbReference>
<name>A0A232F5R0_9HYME</name>
<evidence type="ECO:0000313" key="2">
    <source>
        <dbReference type="EMBL" id="OXU25793.1"/>
    </source>
</evidence>
<reference evidence="2 3" key="1">
    <citation type="journal article" date="2017" name="Curr. Biol.">
        <title>The Evolution of Venom by Co-option of Single-Copy Genes.</title>
        <authorList>
            <person name="Martinson E.O."/>
            <person name="Mrinalini"/>
            <person name="Kelkar Y.D."/>
            <person name="Chang C.H."/>
            <person name="Werren J.H."/>
        </authorList>
    </citation>
    <scope>NUCLEOTIDE SEQUENCE [LARGE SCALE GENOMIC DNA]</scope>
    <source>
        <strain evidence="2 3">Alberta</strain>
        <tissue evidence="2">Whole body</tissue>
    </source>
</reference>
<keyword evidence="3" id="KW-1185">Reference proteome</keyword>
<keyword evidence="1" id="KW-0732">Signal</keyword>
<protein>
    <recommendedName>
        <fullName evidence="4">Secreted protein</fullName>
    </recommendedName>
</protein>
<feature type="chain" id="PRO_5013302852" description="Secreted protein" evidence="1">
    <location>
        <begin position="28"/>
        <end position="104"/>
    </location>
</feature>
<proteinExistence type="predicted"/>
<evidence type="ECO:0008006" key="4">
    <source>
        <dbReference type="Google" id="ProtNLM"/>
    </source>
</evidence>
<evidence type="ECO:0000256" key="1">
    <source>
        <dbReference type="SAM" id="SignalP"/>
    </source>
</evidence>
<dbReference type="AlphaFoldDB" id="A0A232F5R0"/>
<feature type="signal peptide" evidence="1">
    <location>
        <begin position="1"/>
        <end position="27"/>
    </location>
</feature>
<evidence type="ECO:0000313" key="3">
    <source>
        <dbReference type="Proteomes" id="UP000215335"/>
    </source>
</evidence>
<accession>A0A232F5R0</accession>
<comment type="caution">
    <text evidence="2">The sequence shown here is derived from an EMBL/GenBank/DDBJ whole genome shotgun (WGS) entry which is preliminary data.</text>
</comment>
<dbReference type="Proteomes" id="UP000215335">
    <property type="component" value="Unassembled WGS sequence"/>
</dbReference>
<organism evidence="2 3">
    <name type="scientific">Trichomalopsis sarcophagae</name>
    <dbReference type="NCBI Taxonomy" id="543379"/>
    <lineage>
        <taxon>Eukaryota</taxon>
        <taxon>Metazoa</taxon>
        <taxon>Ecdysozoa</taxon>
        <taxon>Arthropoda</taxon>
        <taxon>Hexapoda</taxon>
        <taxon>Insecta</taxon>
        <taxon>Pterygota</taxon>
        <taxon>Neoptera</taxon>
        <taxon>Endopterygota</taxon>
        <taxon>Hymenoptera</taxon>
        <taxon>Apocrita</taxon>
        <taxon>Proctotrupomorpha</taxon>
        <taxon>Chalcidoidea</taxon>
        <taxon>Pteromalidae</taxon>
        <taxon>Pteromalinae</taxon>
        <taxon>Trichomalopsis</taxon>
    </lineage>
</organism>
<sequence length="104" mass="11704">MSFTKATKSAFPLLIVPLVLVANTAHARVSEVEDEEQYQLLEQQCDKLIPKLLDSATDSELEESIDQSELGPYHSKPEILEACKHLIFALEEITALHSPFRRTP</sequence>
<gene>
    <name evidence="2" type="ORF">TSAR_007672</name>
</gene>